<comment type="caution">
    <text evidence="10">The sequence shown here is derived from an EMBL/GenBank/DDBJ whole genome shotgun (WGS) entry which is preliminary data.</text>
</comment>
<keyword evidence="4" id="KW-0430">Lectin</keyword>
<comment type="subcellular location">
    <subcellularLocation>
        <location evidence="1">Cell outer membrane</location>
        <topology evidence="1">Lipid-anchor</topology>
    </subcellularLocation>
</comment>
<gene>
    <name evidence="10" type="ORF">E8A74_47185</name>
</gene>
<evidence type="ECO:0000256" key="3">
    <source>
        <dbReference type="ARBA" id="ARBA00022729"/>
    </source>
</evidence>
<evidence type="ECO:0000256" key="6">
    <source>
        <dbReference type="ARBA" id="ARBA00023136"/>
    </source>
</evidence>
<dbReference type="Proteomes" id="UP000309215">
    <property type="component" value="Unassembled WGS sequence"/>
</dbReference>
<dbReference type="GO" id="GO:0030246">
    <property type="term" value="F:carbohydrate binding"/>
    <property type="evidence" value="ECO:0007669"/>
    <property type="project" value="UniProtKB-KW"/>
</dbReference>
<proteinExistence type="predicted"/>
<dbReference type="SUPFAM" id="SSF50370">
    <property type="entry name" value="Ricin B-like lectins"/>
    <property type="match status" value="1"/>
</dbReference>
<dbReference type="InterPro" id="IPR003558">
    <property type="entry name" value="CDtoxinA/C"/>
</dbReference>
<evidence type="ECO:0000256" key="1">
    <source>
        <dbReference type="ARBA" id="ARBA00004459"/>
    </source>
</evidence>
<keyword evidence="9" id="KW-0449">Lipoprotein</keyword>
<evidence type="ECO:0000256" key="2">
    <source>
        <dbReference type="ARBA" id="ARBA00022656"/>
    </source>
</evidence>
<keyword evidence="2" id="KW-0800">Toxin</keyword>
<keyword evidence="6" id="KW-0472">Membrane</keyword>
<keyword evidence="5" id="KW-0843">Virulence</keyword>
<dbReference type="EMBL" id="SSMQ01000098">
    <property type="protein sequence ID" value="TKC95267.1"/>
    <property type="molecule type" value="Genomic_DNA"/>
</dbReference>
<dbReference type="GO" id="GO:0009279">
    <property type="term" value="C:cell outer membrane"/>
    <property type="evidence" value="ECO:0007669"/>
    <property type="project" value="UniProtKB-SubCell"/>
</dbReference>
<dbReference type="Gene3D" id="2.80.10.50">
    <property type="match status" value="1"/>
</dbReference>
<accession>A0A4V5PM76</accession>
<keyword evidence="3" id="KW-0732">Signal</keyword>
<reference evidence="10 11" key="1">
    <citation type="submission" date="2019-04" db="EMBL/GenBank/DDBJ databases">
        <authorList>
            <person name="Li Y."/>
            <person name="Wang J."/>
        </authorList>
    </citation>
    <scope>NUCLEOTIDE SEQUENCE [LARGE SCALE GENOMIC DNA]</scope>
    <source>
        <strain evidence="10 11">DSM 14668</strain>
    </source>
</reference>
<evidence type="ECO:0000256" key="9">
    <source>
        <dbReference type="ARBA" id="ARBA00023288"/>
    </source>
</evidence>
<evidence type="ECO:0000313" key="10">
    <source>
        <dbReference type="EMBL" id="TKC95267.1"/>
    </source>
</evidence>
<dbReference type="PROSITE" id="PS50231">
    <property type="entry name" value="RICIN_B_LECTIN"/>
    <property type="match status" value="1"/>
</dbReference>
<dbReference type="AlphaFoldDB" id="A0A4V5PM76"/>
<dbReference type="InterPro" id="IPR035992">
    <property type="entry name" value="Ricin_B-like_lectins"/>
</dbReference>
<keyword evidence="11" id="KW-1185">Reference proteome</keyword>
<dbReference type="Pfam" id="PF03498">
    <property type="entry name" value="CDtoxinA"/>
    <property type="match status" value="1"/>
</dbReference>
<organism evidence="10 11">
    <name type="scientific">Polyangium fumosum</name>
    <dbReference type="NCBI Taxonomy" id="889272"/>
    <lineage>
        <taxon>Bacteria</taxon>
        <taxon>Pseudomonadati</taxon>
        <taxon>Myxococcota</taxon>
        <taxon>Polyangia</taxon>
        <taxon>Polyangiales</taxon>
        <taxon>Polyangiaceae</taxon>
        <taxon>Polyangium</taxon>
    </lineage>
</organism>
<sequence length="171" mass="18645">MNHAWTTSLFAAGTIAGMLWGAPVAAEVEDVVLPLRGSDVRLRNVATGLCIALTEEHTVRTLPCSADVSRRWNLMPLRNGMTQIRSWSPGRTAMCLHSPPAPSEDDPLISLAPCFVPQSMTLWEIPFFTDPARICVPDQTPMLCLESGDPGEPLRLRRAGSGAEQLWQAVP</sequence>
<evidence type="ECO:0000256" key="7">
    <source>
        <dbReference type="ARBA" id="ARBA00023139"/>
    </source>
</evidence>
<evidence type="ECO:0000256" key="8">
    <source>
        <dbReference type="ARBA" id="ARBA00023237"/>
    </source>
</evidence>
<dbReference type="OrthoDB" id="3645604at2"/>
<keyword evidence="8" id="KW-0998">Cell outer membrane</keyword>
<evidence type="ECO:0000313" key="11">
    <source>
        <dbReference type="Proteomes" id="UP000309215"/>
    </source>
</evidence>
<evidence type="ECO:0000256" key="5">
    <source>
        <dbReference type="ARBA" id="ARBA00023026"/>
    </source>
</evidence>
<name>A0A4V5PM76_9BACT</name>
<dbReference type="RefSeq" id="WP_136935758.1">
    <property type="nucleotide sequence ID" value="NZ_SSMQ01000098.1"/>
</dbReference>
<dbReference type="GO" id="GO:0090729">
    <property type="term" value="F:toxin activity"/>
    <property type="evidence" value="ECO:0007669"/>
    <property type="project" value="UniProtKB-KW"/>
</dbReference>
<evidence type="ECO:0000256" key="4">
    <source>
        <dbReference type="ARBA" id="ARBA00022734"/>
    </source>
</evidence>
<keyword evidence="7" id="KW-0564">Palmitate</keyword>
<protein>
    <submittedName>
        <fullName evidence="10">Uncharacterized protein</fullName>
    </submittedName>
</protein>